<evidence type="ECO:0000259" key="1">
    <source>
        <dbReference type="Pfam" id="PF20700"/>
    </source>
</evidence>
<dbReference type="Proteomes" id="UP000499080">
    <property type="component" value="Unassembled WGS sequence"/>
</dbReference>
<organism evidence="2 3">
    <name type="scientific">Araneus ventricosus</name>
    <name type="common">Orbweaver spider</name>
    <name type="synonym">Epeira ventricosa</name>
    <dbReference type="NCBI Taxonomy" id="182803"/>
    <lineage>
        <taxon>Eukaryota</taxon>
        <taxon>Metazoa</taxon>
        <taxon>Ecdysozoa</taxon>
        <taxon>Arthropoda</taxon>
        <taxon>Chelicerata</taxon>
        <taxon>Arachnida</taxon>
        <taxon>Araneae</taxon>
        <taxon>Araneomorphae</taxon>
        <taxon>Entelegynae</taxon>
        <taxon>Araneoidea</taxon>
        <taxon>Araneidae</taxon>
        <taxon>Araneus</taxon>
    </lineage>
</organism>
<feature type="domain" description="Mutator-like transposase" evidence="1">
    <location>
        <begin position="2"/>
        <end position="82"/>
    </location>
</feature>
<evidence type="ECO:0000313" key="2">
    <source>
        <dbReference type="EMBL" id="GBM10653.1"/>
    </source>
</evidence>
<comment type="caution">
    <text evidence="2">The sequence shown here is derived from an EMBL/GenBank/DDBJ whole genome shotgun (WGS) entry which is preliminary data.</text>
</comment>
<evidence type="ECO:0000313" key="3">
    <source>
        <dbReference type="Proteomes" id="UP000499080"/>
    </source>
</evidence>
<dbReference type="AlphaFoldDB" id="A0A4Y2D1U6"/>
<dbReference type="EMBL" id="BGPR01000289">
    <property type="protein sequence ID" value="GBM10653.1"/>
    <property type="molecule type" value="Genomic_DNA"/>
</dbReference>
<keyword evidence="3" id="KW-1185">Reference proteome</keyword>
<name>A0A4Y2D1U6_ARAVE</name>
<accession>A0A4Y2D1U6</accession>
<dbReference type="Pfam" id="PF20700">
    <property type="entry name" value="Mutator"/>
    <property type="match status" value="1"/>
</dbReference>
<gene>
    <name evidence="2" type="ORF">AVEN_7925_1</name>
</gene>
<sequence length="181" mass="20440">MMEVKGACNIFKRSLTFNDARYTKYLGDGGSKAFDAITEENINGDEFQVEKLECIVHVMKRMGSRLQRLKEKMKGQLLSDAIRRNLNSVHAMRQAIWAISMYKLSTDEHPQHGICCIGEDSWCGFKKAEATGSARKHKNNLPVAVVEAMRPVFRDVSHPDLLTLYFLTVLKSTTLVTLISS</sequence>
<protein>
    <recommendedName>
        <fullName evidence="1">Mutator-like transposase domain-containing protein</fullName>
    </recommendedName>
</protein>
<dbReference type="InterPro" id="IPR049012">
    <property type="entry name" value="Mutator_transp_dom"/>
</dbReference>
<reference evidence="2 3" key="1">
    <citation type="journal article" date="2019" name="Sci. Rep.">
        <title>Orb-weaving spider Araneus ventricosus genome elucidates the spidroin gene catalogue.</title>
        <authorList>
            <person name="Kono N."/>
            <person name="Nakamura H."/>
            <person name="Ohtoshi R."/>
            <person name="Moran D.A.P."/>
            <person name="Shinohara A."/>
            <person name="Yoshida Y."/>
            <person name="Fujiwara M."/>
            <person name="Mori M."/>
            <person name="Tomita M."/>
            <person name="Arakawa K."/>
        </authorList>
    </citation>
    <scope>NUCLEOTIDE SEQUENCE [LARGE SCALE GENOMIC DNA]</scope>
</reference>
<proteinExistence type="predicted"/>